<dbReference type="InterPro" id="IPR038321">
    <property type="entry name" value="TmcA_C_sf"/>
</dbReference>
<dbReference type="PANTHER" id="PTHR10925">
    <property type="entry name" value="N-ACETYLTRANSFERASE 10"/>
    <property type="match status" value="1"/>
</dbReference>
<dbReference type="Pfam" id="PF17176">
    <property type="entry name" value="tRNA_bind_3"/>
    <property type="match status" value="1"/>
</dbReference>
<dbReference type="Pfam" id="PF08351">
    <property type="entry name" value="TmcA_N"/>
    <property type="match status" value="1"/>
</dbReference>
<dbReference type="InterPro" id="IPR032672">
    <property type="entry name" value="TmcA/NAT10/Kre33"/>
</dbReference>
<protein>
    <recommendedName>
        <fullName evidence="9">tRNA(Met) cytidine acetyltransferase TmcA</fullName>
        <ecNumber evidence="9">2.3.1.193</ecNumber>
    </recommendedName>
</protein>
<keyword evidence="7 9" id="KW-0694">RNA-binding</keyword>
<feature type="domain" description="N-acetyltransferase" evidence="10">
    <location>
        <begin position="357"/>
        <end position="493"/>
    </location>
</feature>
<dbReference type="RefSeq" id="WP_078236130.1">
    <property type="nucleotide sequence ID" value="NZ_MUYA01000002.1"/>
</dbReference>
<evidence type="ECO:0000256" key="9">
    <source>
        <dbReference type="HAMAP-Rule" id="MF_01886"/>
    </source>
</evidence>
<dbReference type="InterPro" id="IPR013562">
    <property type="entry name" value="TmcA/NAT10_N"/>
</dbReference>
<dbReference type="GO" id="GO:0002101">
    <property type="term" value="P:tRNA wobble cytosine modification"/>
    <property type="evidence" value="ECO:0007669"/>
    <property type="project" value="UniProtKB-UniRule"/>
</dbReference>
<dbReference type="InterPro" id="IPR007807">
    <property type="entry name" value="TcmA/NAT10_helicase"/>
</dbReference>
<dbReference type="CDD" id="cd04301">
    <property type="entry name" value="NAT_SF"/>
    <property type="match status" value="1"/>
</dbReference>
<keyword evidence="3 9" id="KW-0808">Transferase</keyword>
<dbReference type="OrthoDB" id="5578851at2"/>
<evidence type="ECO:0000256" key="7">
    <source>
        <dbReference type="ARBA" id="ARBA00022884"/>
    </source>
</evidence>
<dbReference type="Gene3D" id="1.20.120.890">
    <property type="entry name" value="tRNA(Met) cytidine acetyltransferase, tail domain"/>
    <property type="match status" value="1"/>
</dbReference>
<evidence type="ECO:0000256" key="4">
    <source>
        <dbReference type="ARBA" id="ARBA00022694"/>
    </source>
</evidence>
<dbReference type="PROSITE" id="PS51186">
    <property type="entry name" value="GNAT"/>
    <property type="match status" value="1"/>
</dbReference>
<dbReference type="Gene3D" id="3.40.50.300">
    <property type="entry name" value="P-loop containing nucleotide triphosphate hydrolases"/>
    <property type="match status" value="1"/>
</dbReference>
<dbReference type="SUPFAM" id="SSF52540">
    <property type="entry name" value="P-loop containing nucleoside triphosphate hydrolases"/>
    <property type="match status" value="1"/>
</dbReference>
<keyword evidence="1 9" id="KW-0963">Cytoplasm</keyword>
<keyword evidence="6 9" id="KW-0067">ATP-binding</keyword>
<comment type="similarity">
    <text evidence="9">Belongs to the TmcA family.</text>
</comment>
<dbReference type="InterPro" id="IPR027417">
    <property type="entry name" value="P-loop_NTPase"/>
</dbReference>
<dbReference type="Proteomes" id="UP000190867">
    <property type="component" value="Unassembled WGS sequence"/>
</dbReference>
<dbReference type="HAMAP" id="MF_01886">
    <property type="entry name" value="tRNA_acetyltr_TmcA"/>
    <property type="match status" value="1"/>
</dbReference>
<dbReference type="GO" id="GO:0051392">
    <property type="term" value="F:tRNA cytidine N4-acetyltransferase activity"/>
    <property type="evidence" value="ECO:0007669"/>
    <property type="project" value="UniProtKB-UniRule"/>
</dbReference>
<evidence type="ECO:0000256" key="5">
    <source>
        <dbReference type="ARBA" id="ARBA00022741"/>
    </source>
</evidence>
<comment type="function">
    <text evidence="9">Catalyzes the formation of N(4)-acetylcytidine (ac(4)C) at the wobble position of tRNA(Met), by using acetyl-CoA as an acetyl donor and ATP (or GTP).</text>
</comment>
<keyword evidence="5 9" id="KW-0547">Nucleotide-binding</keyword>
<organism evidence="11 12">
    <name type="scientific">Haemophilus paracuniculus</name>
    <dbReference type="NCBI Taxonomy" id="734"/>
    <lineage>
        <taxon>Bacteria</taxon>
        <taxon>Pseudomonadati</taxon>
        <taxon>Pseudomonadota</taxon>
        <taxon>Gammaproteobacteria</taxon>
        <taxon>Pasteurellales</taxon>
        <taxon>Pasteurellaceae</taxon>
        <taxon>Haemophilus</taxon>
    </lineage>
</organism>
<comment type="catalytic activity">
    <reaction evidence="9">
        <text>cytidine(34) in elongator tRNA(Met) + acetyl-CoA + ATP + H2O = N(4)-acetylcytidine(34) in elongator tRNA(Met) + ADP + phosphate + CoA + H(+)</text>
        <dbReference type="Rhea" id="RHEA:43788"/>
        <dbReference type="Rhea" id="RHEA-COMP:10693"/>
        <dbReference type="Rhea" id="RHEA-COMP:10694"/>
        <dbReference type="ChEBI" id="CHEBI:15377"/>
        <dbReference type="ChEBI" id="CHEBI:15378"/>
        <dbReference type="ChEBI" id="CHEBI:30616"/>
        <dbReference type="ChEBI" id="CHEBI:43474"/>
        <dbReference type="ChEBI" id="CHEBI:57287"/>
        <dbReference type="ChEBI" id="CHEBI:57288"/>
        <dbReference type="ChEBI" id="CHEBI:74900"/>
        <dbReference type="ChEBI" id="CHEBI:82748"/>
        <dbReference type="ChEBI" id="CHEBI:456216"/>
        <dbReference type="EC" id="2.3.1.193"/>
    </reaction>
</comment>
<dbReference type="EC" id="2.3.1.193" evidence="9"/>
<dbReference type="STRING" id="734.B0187_01270"/>
<evidence type="ECO:0000256" key="8">
    <source>
        <dbReference type="ARBA" id="ARBA00023315"/>
    </source>
</evidence>
<dbReference type="InterPro" id="IPR024914">
    <property type="entry name" value="tRNA_acetyltr_TmcA"/>
</dbReference>
<dbReference type="EMBL" id="MUYA01000002">
    <property type="protein sequence ID" value="OOS00636.1"/>
    <property type="molecule type" value="Genomic_DNA"/>
</dbReference>
<comment type="caution">
    <text evidence="9">Lacks conserved residue(s) required for the propagation of feature annotation.</text>
</comment>
<evidence type="ECO:0000259" key="10">
    <source>
        <dbReference type="PROSITE" id="PS51186"/>
    </source>
</evidence>
<accession>A0A1T0AVM8</accession>
<dbReference type="InterPro" id="IPR033442">
    <property type="entry name" value="TmcA_tRNA_bind"/>
</dbReference>
<dbReference type="GO" id="GO:0005524">
    <property type="term" value="F:ATP binding"/>
    <property type="evidence" value="ECO:0007669"/>
    <property type="project" value="UniProtKB-UniRule"/>
</dbReference>
<evidence type="ECO:0000256" key="6">
    <source>
        <dbReference type="ARBA" id="ARBA00022840"/>
    </source>
</evidence>
<comment type="caution">
    <text evidence="11">The sequence shown here is derived from an EMBL/GenBank/DDBJ whole genome shotgun (WGS) entry which is preliminary data.</text>
</comment>
<gene>
    <name evidence="9" type="primary">tmcA</name>
    <name evidence="11" type="ORF">B0187_01270</name>
</gene>
<evidence type="ECO:0000256" key="2">
    <source>
        <dbReference type="ARBA" id="ARBA00022555"/>
    </source>
</evidence>
<dbReference type="PANTHER" id="PTHR10925:SF5">
    <property type="entry name" value="RNA CYTIDINE ACETYLTRANSFERASE"/>
    <property type="match status" value="1"/>
</dbReference>
<dbReference type="Pfam" id="PF05127">
    <property type="entry name" value="NAT10_TcmA_helicase"/>
    <property type="match status" value="1"/>
</dbReference>
<dbReference type="InterPro" id="IPR016181">
    <property type="entry name" value="Acyl_CoA_acyltransferase"/>
</dbReference>
<evidence type="ECO:0000256" key="3">
    <source>
        <dbReference type="ARBA" id="ARBA00022679"/>
    </source>
</evidence>
<dbReference type="GO" id="GO:0005737">
    <property type="term" value="C:cytoplasm"/>
    <property type="evidence" value="ECO:0007669"/>
    <property type="project" value="UniProtKB-SubCell"/>
</dbReference>
<keyword evidence="2 9" id="KW-0820">tRNA-binding</keyword>
<sequence length="608" mass="68682">MRQLVVFTGKSEIITPTNIPYLCHSPRPHQLAFHNAKSLLGREFPYGIYDMRAETGVCLHLEALAIVAGTIQRGGKLILICPEWHNLCQIADLDAERWNGKQAVRSPHFFAHFQQLIDKFSFTVSDQLPELANANPSPIQPFHLTADQQKILEKLPLDPARTHLITAPRGRGKSTLAGKLAEKIAQHQPVIVTARSPAALPSFWRQNAEKIPFFAPDRLISLLNQGKIAPNQWLFIDEAASLPLPILHQLCGYFAKTVLTTTTHHYEGTGRGFSLKFLAQLSNAYRHWTLSQPLRWAENDPLEAFIDQLLLLDENQTYPAESLANFYQLLATAHYKTTPTDLRRLFDAPDQQLTKIIENQQLIAGGWAMFEGGLSEDLTQAIWRGERRPQGNLVVQYLCFQGNLPQACRLRSLRISRLAVRPEFQQKGYGKRLVSQIILQGEQQGLDFVSVSFGLSAELYRFWLACGFRLVQISPTVEASSGYHSAMMIFPLSTQGKTFAEQAVQQFERDFPLLPFAVDLQKIVKISPLAELHLNEQDWQNLHGFATAQRTILSCYASLQRLAKFHPRLLPRLETFRQPSPTISQKALTQQMRGQVAEILAERMAKSA</sequence>
<name>A0A1T0AVM8_9PAST</name>
<dbReference type="Pfam" id="PF13718">
    <property type="entry name" value="GNAT_acetyltr_2"/>
    <property type="match status" value="2"/>
</dbReference>
<dbReference type="GO" id="GO:0000049">
    <property type="term" value="F:tRNA binding"/>
    <property type="evidence" value="ECO:0007669"/>
    <property type="project" value="UniProtKB-UniRule"/>
</dbReference>
<dbReference type="Gene3D" id="3.40.50.11040">
    <property type="match status" value="1"/>
</dbReference>
<dbReference type="Gene3D" id="3.40.630.30">
    <property type="match status" value="1"/>
</dbReference>
<dbReference type="GO" id="GO:1904812">
    <property type="term" value="P:rRNA acetylation involved in maturation of SSU-rRNA"/>
    <property type="evidence" value="ECO:0007669"/>
    <property type="project" value="TreeGrafter"/>
</dbReference>
<evidence type="ECO:0000313" key="11">
    <source>
        <dbReference type="EMBL" id="OOS00636.1"/>
    </source>
</evidence>
<feature type="binding site" evidence="9">
    <location>
        <position position="295"/>
    </location>
    <ligand>
        <name>ATP</name>
        <dbReference type="ChEBI" id="CHEBI:30616"/>
    </ligand>
</feature>
<dbReference type="AlphaFoldDB" id="A0A1T0AVM8"/>
<proteinExistence type="inferred from homology"/>
<dbReference type="GO" id="GO:1990883">
    <property type="term" value="F:18S rRNA cytidine N-acetyltransferase activity"/>
    <property type="evidence" value="ECO:0007669"/>
    <property type="project" value="TreeGrafter"/>
</dbReference>
<dbReference type="GO" id="GO:0051391">
    <property type="term" value="P:tRNA acetylation"/>
    <property type="evidence" value="ECO:0007669"/>
    <property type="project" value="UniProtKB-UniRule"/>
</dbReference>
<dbReference type="SUPFAM" id="SSF55729">
    <property type="entry name" value="Acyl-CoA N-acyltransferases (Nat)"/>
    <property type="match status" value="1"/>
</dbReference>
<comment type="subcellular location">
    <subcellularLocation>
        <location evidence="9">Cytoplasm</location>
    </subcellularLocation>
</comment>
<dbReference type="InterPro" id="IPR000182">
    <property type="entry name" value="GNAT_dom"/>
</dbReference>
<keyword evidence="4 9" id="KW-0819">tRNA processing</keyword>
<feature type="binding site" evidence="9">
    <location>
        <position position="148"/>
    </location>
    <ligand>
        <name>ATP</name>
        <dbReference type="ChEBI" id="CHEBI:30616"/>
    </ligand>
</feature>
<reference evidence="11 12" key="1">
    <citation type="submission" date="2017-02" db="EMBL/GenBank/DDBJ databases">
        <title>Draft genome sequence of Haemophilus paracuniculus CCUG 43573 type strain.</title>
        <authorList>
            <person name="Engstrom-Jakobsson H."/>
            <person name="Salva-Serra F."/>
            <person name="Thorell K."/>
            <person name="Gonzales-Siles L."/>
            <person name="Karlsson R."/>
            <person name="Boulund F."/>
            <person name="Engstrand L."/>
            <person name="Kristiansson E."/>
            <person name="Moore E."/>
        </authorList>
    </citation>
    <scope>NUCLEOTIDE SEQUENCE [LARGE SCALE GENOMIC DNA]</scope>
    <source>
        <strain evidence="11 12">CCUG 43573</strain>
    </source>
</reference>
<evidence type="ECO:0000256" key="1">
    <source>
        <dbReference type="ARBA" id="ARBA00022490"/>
    </source>
</evidence>
<feature type="binding site" evidence="9">
    <location>
        <position position="458"/>
    </location>
    <ligand>
        <name>acetyl-CoA</name>
        <dbReference type="ChEBI" id="CHEBI:57288"/>
    </ligand>
</feature>
<keyword evidence="8 9" id="KW-0012">Acyltransferase</keyword>
<keyword evidence="12" id="KW-1185">Reference proteome</keyword>
<evidence type="ECO:0000313" key="12">
    <source>
        <dbReference type="Proteomes" id="UP000190867"/>
    </source>
</evidence>